<sequence length="167" mass="19185">MRKNSPGNLYTTEVTTIGGQSMTLEPFQGQVLLIVNVASRCGFTPQYAELETLYREFKTRGFSILAFPCDQFLHQEPGSNQEIQAFAESCFNISFPLFAKIDVKGKEQAPLYTYLAKHIEKKPWKFIPWNFTKILVDTQGRVLKRYLPTTSFKKIRKEIEPLLPVSN</sequence>
<dbReference type="OrthoDB" id="9785502at2"/>
<dbReference type="PANTHER" id="PTHR11592:SF78">
    <property type="entry name" value="GLUTATHIONE PEROXIDASE"/>
    <property type="match status" value="1"/>
</dbReference>
<dbReference type="PROSITE" id="PS00460">
    <property type="entry name" value="GLUTATHIONE_PEROXID_1"/>
    <property type="match status" value="1"/>
</dbReference>
<keyword evidence="7" id="KW-1185">Reference proteome</keyword>
<evidence type="ECO:0000313" key="6">
    <source>
        <dbReference type="EMBL" id="KTD33367.1"/>
    </source>
</evidence>
<accession>A0A0W0WM23</accession>
<dbReference type="PROSITE" id="PS51355">
    <property type="entry name" value="GLUTATHIONE_PEROXID_3"/>
    <property type="match status" value="1"/>
</dbReference>
<dbReference type="PRINTS" id="PR01011">
    <property type="entry name" value="GLUTPROXDASE"/>
</dbReference>
<dbReference type="CDD" id="cd00340">
    <property type="entry name" value="GSH_Peroxidase"/>
    <property type="match status" value="1"/>
</dbReference>
<name>A0A0W0WM23_9GAMM</name>
<dbReference type="Gene3D" id="3.40.30.10">
    <property type="entry name" value="Glutaredoxin"/>
    <property type="match status" value="1"/>
</dbReference>
<evidence type="ECO:0000313" key="7">
    <source>
        <dbReference type="Proteomes" id="UP000054725"/>
    </source>
</evidence>
<dbReference type="FunFam" id="3.40.30.10:FF:000010">
    <property type="entry name" value="Glutathione peroxidase"/>
    <property type="match status" value="1"/>
</dbReference>
<dbReference type="GO" id="GO:0034599">
    <property type="term" value="P:cellular response to oxidative stress"/>
    <property type="evidence" value="ECO:0007669"/>
    <property type="project" value="TreeGrafter"/>
</dbReference>
<organism evidence="6 7">
    <name type="scientific">Legionella nautarum</name>
    <dbReference type="NCBI Taxonomy" id="45070"/>
    <lineage>
        <taxon>Bacteria</taxon>
        <taxon>Pseudomonadati</taxon>
        <taxon>Pseudomonadota</taxon>
        <taxon>Gammaproteobacteria</taxon>
        <taxon>Legionellales</taxon>
        <taxon>Legionellaceae</taxon>
        <taxon>Legionella</taxon>
    </lineage>
</organism>
<keyword evidence="3 5" id="KW-0560">Oxidoreductase</keyword>
<feature type="active site" evidence="4">
    <location>
        <position position="41"/>
    </location>
</feature>
<evidence type="ECO:0000256" key="3">
    <source>
        <dbReference type="ARBA" id="ARBA00023002"/>
    </source>
</evidence>
<evidence type="ECO:0000256" key="4">
    <source>
        <dbReference type="PIRSR" id="PIRSR000303-1"/>
    </source>
</evidence>
<dbReference type="InterPro" id="IPR029759">
    <property type="entry name" value="GPX_AS"/>
</dbReference>
<dbReference type="EMBL" id="LNYO01000024">
    <property type="protein sequence ID" value="KTD33367.1"/>
    <property type="molecule type" value="Genomic_DNA"/>
</dbReference>
<evidence type="ECO:0000256" key="2">
    <source>
        <dbReference type="ARBA" id="ARBA00022559"/>
    </source>
</evidence>
<dbReference type="SUPFAM" id="SSF52833">
    <property type="entry name" value="Thioredoxin-like"/>
    <property type="match status" value="1"/>
</dbReference>
<dbReference type="PIRSF" id="PIRSF000303">
    <property type="entry name" value="Glutathion_perox"/>
    <property type="match status" value="1"/>
</dbReference>
<dbReference type="PATRIC" id="fig|45070.6.peg.3177"/>
<protein>
    <recommendedName>
        <fullName evidence="5">Glutathione peroxidase</fullName>
    </recommendedName>
</protein>
<dbReference type="InterPro" id="IPR000889">
    <property type="entry name" value="Glutathione_peroxidase"/>
</dbReference>
<dbReference type="GO" id="GO:0004601">
    <property type="term" value="F:peroxidase activity"/>
    <property type="evidence" value="ECO:0007669"/>
    <property type="project" value="UniProtKB-KW"/>
</dbReference>
<evidence type="ECO:0000256" key="1">
    <source>
        <dbReference type="ARBA" id="ARBA00006926"/>
    </source>
</evidence>
<proteinExistence type="inferred from homology"/>
<dbReference type="RefSeq" id="WP_058506032.1">
    <property type="nucleotide sequence ID" value="NZ_CAAAIF010000008.1"/>
</dbReference>
<dbReference type="AlphaFoldDB" id="A0A0W0WM23"/>
<dbReference type="Pfam" id="PF00255">
    <property type="entry name" value="GSHPx"/>
    <property type="match status" value="1"/>
</dbReference>
<comment type="caution">
    <text evidence="6">The sequence shown here is derived from an EMBL/GenBank/DDBJ whole genome shotgun (WGS) entry which is preliminary data.</text>
</comment>
<dbReference type="PANTHER" id="PTHR11592">
    <property type="entry name" value="GLUTATHIONE PEROXIDASE"/>
    <property type="match status" value="1"/>
</dbReference>
<dbReference type="Proteomes" id="UP000054725">
    <property type="component" value="Unassembled WGS sequence"/>
</dbReference>
<reference evidence="6 7" key="1">
    <citation type="submission" date="2015-11" db="EMBL/GenBank/DDBJ databases">
        <title>Genomic analysis of 38 Legionella species identifies large and diverse effector repertoires.</title>
        <authorList>
            <person name="Burstein D."/>
            <person name="Amaro F."/>
            <person name="Zusman T."/>
            <person name="Lifshitz Z."/>
            <person name="Cohen O."/>
            <person name="Gilbert J.A."/>
            <person name="Pupko T."/>
            <person name="Shuman H.A."/>
            <person name="Segal G."/>
        </authorList>
    </citation>
    <scope>NUCLEOTIDE SEQUENCE [LARGE SCALE GENOMIC DNA]</scope>
    <source>
        <strain evidence="6 7">ATCC 49506</strain>
    </source>
</reference>
<dbReference type="InterPro" id="IPR036249">
    <property type="entry name" value="Thioredoxin-like_sf"/>
</dbReference>
<gene>
    <name evidence="6" type="primary">btuE</name>
    <name evidence="6" type="ORF">Lnau_3015</name>
</gene>
<dbReference type="STRING" id="45070.Lnau_3015"/>
<keyword evidence="2 5" id="KW-0575">Peroxidase</keyword>
<evidence type="ECO:0000256" key="5">
    <source>
        <dbReference type="RuleBase" id="RU000499"/>
    </source>
</evidence>
<comment type="similarity">
    <text evidence="1 5">Belongs to the glutathione peroxidase family.</text>
</comment>